<evidence type="ECO:0000313" key="3">
    <source>
        <dbReference type="WBParaSite" id="maker-uti_cns_0047864-snap-gene-0.8-mRNA-1"/>
    </source>
</evidence>
<dbReference type="Pfam" id="PF00092">
    <property type="entry name" value="VWA"/>
    <property type="match status" value="3"/>
</dbReference>
<accession>A0A1I8JHJ2</accession>
<feature type="domain" description="VWFA" evidence="1">
    <location>
        <begin position="385"/>
        <end position="535"/>
    </location>
</feature>
<proteinExistence type="predicted"/>
<dbReference type="SMART" id="SM00327">
    <property type="entry name" value="VWA"/>
    <property type="match status" value="3"/>
</dbReference>
<evidence type="ECO:0000313" key="2">
    <source>
        <dbReference type="Proteomes" id="UP000095280"/>
    </source>
</evidence>
<evidence type="ECO:0000259" key="1">
    <source>
        <dbReference type="PROSITE" id="PS50234"/>
    </source>
</evidence>
<dbReference type="Proteomes" id="UP000095280">
    <property type="component" value="Unplaced"/>
</dbReference>
<dbReference type="Gene3D" id="3.40.50.410">
    <property type="entry name" value="von Willebrand factor, type A domain"/>
    <property type="match status" value="3"/>
</dbReference>
<feature type="domain" description="VWFA" evidence="1">
    <location>
        <begin position="147"/>
        <end position="311"/>
    </location>
</feature>
<organism evidence="2 3">
    <name type="scientific">Macrostomum lignano</name>
    <dbReference type="NCBI Taxonomy" id="282301"/>
    <lineage>
        <taxon>Eukaryota</taxon>
        <taxon>Metazoa</taxon>
        <taxon>Spiralia</taxon>
        <taxon>Lophotrochozoa</taxon>
        <taxon>Platyhelminthes</taxon>
        <taxon>Rhabditophora</taxon>
        <taxon>Macrostomorpha</taxon>
        <taxon>Macrostomida</taxon>
        <taxon>Macrostomidae</taxon>
        <taxon>Macrostomum</taxon>
    </lineage>
</organism>
<dbReference type="PROSITE" id="PS50234">
    <property type="entry name" value="VWFA"/>
    <property type="match status" value="3"/>
</dbReference>
<name>A0A1I8JHJ2_9PLAT</name>
<dbReference type="CDD" id="cd01450">
    <property type="entry name" value="vWFA_subfamily_ECM"/>
    <property type="match status" value="2"/>
</dbReference>
<dbReference type="InterPro" id="IPR002035">
    <property type="entry name" value="VWF_A"/>
</dbReference>
<dbReference type="PANTHER" id="PTHR24020">
    <property type="entry name" value="COLLAGEN ALPHA"/>
    <property type="match status" value="1"/>
</dbReference>
<sequence length="1189" mass="134801">AIVRFFDRRALHQVRIKLDAEWRQQLSSNVVGSRDNVFPSFPCGPPACALHRRSGRAATDDATEQTPEQMLENMNDAIEVPDSIELDGNPGAFADSINEIEAEDEGVDDLAAKAISRHGHSSPKKRVAGRGLRGGCRKGICVGTSTIDFTFLVDGKHFQRWRKFAAHLVNRLRVARYRVRVNMIVAGTRPHLLFGFESAKSSIISKIRRTRYASKAGNVALGEALYFYRRRILRKGRRFSGKLIVVLASVDSNSGRSVSNQVSYLTAKGVTFLPVMVGYDVSQAFWKSRATAGKYVWVPKFSSLQFVVDAFIHMHIRWKMKMTMSSVLKCPKPVRYKTPCKHGFRKTMEIGFVKTLNKCNPITKVIKRKSCGCEKSQCFASQAMELILVMQASQDLGELHFGYEKQFIISMIQKMKIGAKSVRVSVVLFSSRASLAFRLTEYHSQSSVITAIKGLKLMTGKHRAIGDALLLVREQVLTDSAEQSAKMLIVITSGDSNYGRSVEVESNRLQEMSVSILVIGVGADVNDASLQVISTVYIHIRTWIKLKYAYKYVLRMRISFVAQPAVHGALKIRCPKYRRVLVSKCVAGYKKRIVKFYKMVRNTCMPFKQVHKVRCTNPPVCKEGTKVHIGKCNPKTRLRVVTRVHTSKIHDCSHKKCVWRCSKRLVRRKQPCRKIHTRCSAGHKYSYTTTYYYKKKKVCTGLVVPPSRTCSKVADLVFVLDSSTSIHDADFAKESRFVQHIVRRMGVSPTGVRVAVVTYSTRPKLVFNLDKYKTKSQVLAAMSKLPRDEGITMTYAAIDLVNSDIYPKRRAGVPFIVVVITDGKSTMGDPVASAKVLKKKGARFVSVGIYNPDPSVTDKINPAELKGISSKGRFWRAGNFNKLDSIVSSVVREVCTDMGKSKSKSGGKRVCKIICVKKRKISAKKICRKDCSSRTLIRHCKKHRAYRVFTRVTYRWNGKKCVPKSRKVIKKIRCPPRTCPKAKIIRKECKPGRAKSVTTHIFYTSRVKCTMSLPPRCTQHCIKKVKRSAVPCKKIKCKGDKDHVTKCGGSRRYRVVVTIKYIQVKGVCKRRKTTKRYPCPVKCPKTQTIIRPCKKGRKFSVKSIISYTVRRACVHKGKCTVKCVRRVLRSRKRCKTRPPDRRCKQPPPFWTKCRKHSAYKYQIKALYRNVRGTCVIYKRETIARLLCRK</sequence>
<dbReference type="AlphaFoldDB" id="A0A1I8JHJ2"/>
<keyword evidence="2" id="KW-1185">Reference proteome</keyword>
<dbReference type="PRINTS" id="PR00453">
    <property type="entry name" value="VWFADOMAIN"/>
</dbReference>
<dbReference type="PANTHER" id="PTHR24020:SF84">
    <property type="entry name" value="VWFA DOMAIN-CONTAINING PROTEIN"/>
    <property type="match status" value="1"/>
</dbReference>
<dbReference type="SUPFAM" id="SSF53300">
    <property type="entry name" value="vWA-like"/>
    <property type="match status" value="3"/>
</dbReference>
<dbReference type="InterPro" id="IPR050525">
    <property type="entry name" value="ECM_Assembly_Org"/>
</dbReference>
<dbReference type="WBParaSite" id="maker-uti_cns_0047864-snap-gene-0.8-mRNA-1">
    <property type="protein sequence ID" value="maker-uti_cns_0047864-snap-gene-0.8-mRNA-1"/>
    <property type="gene ID" value="maker-uti_cns_0047864-snap-gene-0.8"/>
</dbReference>
<dbReference type="InterPro" id="IPR036465">
    <property type="entry name" value="vWFA_dom_sf"/>
</dbReference>
<feature type="domain" description="VWFA" evidence="1">
    <location>
        <begin position="715"/>
        <end position="890"/>
    </location>
</feature>
<reference evidence="3" key="1">
    <citation type="submission" date="2016-11" db="UniProtKB">
        <authorList>
            <consortium name="WormBaseParasite"/>
        </authorList>
    </citation>
    <scope>IDENTIFICATION</scope>
</reference>
<protein>
    <submittedName>
        <fullName evidence="3">VWFA domain-containing protein</fullName>
    </submittedName>
</protein>